<dbReference type="Proteomes" id="UP000002051">
    <property type="component" value="Chromosome 8"/>
</dbReference>
<sequence length="798" mass="90051">MAGELIGGAFLGAVVQEGMQPVTNQISKAFMFKTSRKNLDSLVDRITPVAEEMRLLNEKLDHPMEETEMLIEELIQGKDAVNKHSKVPWWKCCCLPCFQGEIYDREEKIARSSSLVTPMNTARDVKKVLSILKDRQEGRKFKRLCDAPVKPDLTVGLDFPLIQLKSWLLGSGVSVLVLTGLAGSGKTTLATLLCWDDKVRGKFGENILFFTVSKIPNLKNIVQTLFRHCGHDEPCLIDDDDAVKHLRSLLTKIGESCPMMLVLDNVCPGSESLVEDFQVQVPDCKILITSRVEFPRFSSLFLKPLRDDDAVTLFGSFALPNDATRATYVPAEKYVKQVAKGCWGSPLALKLIGGSLRGQPFAVWKKMVNLLSKGRSIVDSNDELRKCLQNVLEDALEGNSIIKECFMDLGLFFEDKKIPVAALIDIWTELNSLDDDSVDGMNLVHELDNLHLVNLVVSREVTSHVDNYYNHYFLTQHDLLKEIAIHQARQEPYEQRTRLIFNMKEDSWDQQNHGQQNTIANTLSISTDKMVTPDWSNVVKVEQVEVLILNLHTDKFTLPECIKKMTKLKVLIITNYKGFHCAKLDNFEFLGCLPNLRKIRLHQVSVPSLCKLISLQKLSLYFCETRQAFQSDTVSISEVLPNLEELCVDYCKDLVTLPYGLCDISSLKKLSITRCIAFRMLPQEIGNLENLKVLRLSSCAELEEIPASIGKLSELHFLDISGCASLHNLPEEIGNLHNLKELHMTGFSSDTLPESVTKLMNLEHLICDQETAECWEHFKPSLSELKIEVAKVNLFIIV</sequence>
<dbReference type="Gene3D" id="3.80.10.10">
    <property type="entry name" value="Ribonuclease Inhibitor"/>
    <property type="match status" value="1"/>
</dbReference>
<dbReference type="InterPro" id="IPR002182">
    <property type="entry name" value="NB-ARC"/>
</dbReference>
<dbReference type="Pfam" id="PF00931">
    <property type="entry name" value="NB-ARC"/>
    <property type="match status" value="1"/>
</dbReference>
<feature type="domain" description="RPW8" evidence="4">
    <location>
        <begin position="1"/>
        <end position="151"/>
    </location>
</feature>
<accession>G7LGB5</accession>
<dbReference type="Gramene" id="rna48640">
    <property type="protein sequence ID" value="RHN42224.1"/>
    <property type="gene ID" value="gene48640"/>
</dbReference>
<keyword evidence="2" id="KW-0677">Repeat</keyword>
<dbReference type="Gene3D" id="1.10.8.430">
    <property type="entry name" value="Helical domain of apoptotic protease-activating factors"/>
    <property type="match status" value="1"/>
</dbReference>
<dbReference type="PANTHER" id="PTHR36766:SF21">
    <property type="entry name" value="NB-ARC DOMAIN DISEASE RESISTANCE PROTEIN"/>
    <property type="match status" value="1"/>
</dbReference>
<dbReference type="PANTHER" id="PTHR36766">
    <property type="entry name" value="PLANT BROAD-SPECTRUM MILDEW RESISTANCE PROTEIN RPW8"/>
    <property type="match status" value="1"/>
</dbReference>
<keyword evidence="3" id="KW-0611">Plant defense</keyword>
<evidence type="ECO:0000313" key="6">
    <source>
        <dbReference type="EMBL" id="RHN42224.1"/>
    </source>
</evidence>
<reference evidence="7" key="3">
    <citation type="submission" date="2015-04" db="UniProtKB">
        <authorList>
            <consortium name="EnsemblPlants"/>
        </authorList>
    </citation>
    <scope>IDENTIFICATION</scope>
    <source>
        <strain evidence="7">cv. Jemalong A17</strain>
    </source>
</reference>
<evidence type="ECO:0000313" key="7">
    <source>
        <dbReference type="EnsemblPlants" id="AET04039"/>
    </source>
</evidence>
<dbReference type="Gene3D" id="3.40.50.300">
    <property type="entry name" value="P-loop containing nucleotide triphosphate hydrolases"/>
    <property type="match status" value="1"/>
</dbReference>
<protein>
    <submittedName>
        <fullName evidence="5">Disease resistance protein (CC-NBS-LRR class) family protein</fullName>
    </submittedName>
    <submittedName>
        <fullName evidence="6">Putative powdery mildew resistance protein, RPW8</fullName>
    </submittedName>
</protein>
<dbReference type="InterPro" id="IPR027417">
    <property type="entry name" value="P-loop_NTPase"/>
</dbReference>
<dbReference type="InterPro" id="IPR032675">
    <property type="entry name" value="LRR_dom_sf"/>
</dbReference>
<dbReference type="eggNOG" id="ENOG502QSSA">
    <property type="taxonomic scope" value="Eukaryota"/>
</dbReference>
<comment type="similarity">
    <text evidence="1">Belongs to the disease resistance NB-LRR family.</text>
</comment>
<evidence type="ECO:0000256" key="2">
    <source>
        <dbReference type="ARBA" id="ARBA00022737"/>
    </source>
</evidence>
<dbReference type="KEGG" id="mtr:11409726"/>
<dbReference type="AlphaFoldDB" id="G7LGB5"/>
<keyword evidence="8" id="KW-1185">Reference proteome</keyword>
<reference evidence="5 8" key="1">
    <citation type="journal article" date="2011" name="Nature">
        <title>The Medicago genome provides insight into the evolution of rhizobial symbioses.</title>
        <authorList>
            <person name="Young N.D."/>
            <person name="Debelle F."/>
            <person name="Oldroyd G.E."/>
            <person name="Geurts R."/>
            <person name="Cannon S.B."/>
            <person name="Udvardi M.K."/>
            <person name="Benedito V.A."/>
            <person name="Mayer K.F."/>
            <person name="Gouzy J."/>
            <person name="Schoof H."/>
            <person name="Van de Peer Y."/>
            <person name="Proost S."/>
            <person name="Cook D.R."/>
            <person name="Meyers B.C."/>
            <person name="Spannagl M."/>
            <person name="Cheung F."/>
            <person name="De Mita S."/>
            <person name="Krishnakumar V."/>
            <person name="Gundlach H."/>
            <person name="Zhou S."/>
            <person name="Mudge J."/>
            <person name="Bharti A.K."/>
            <person name="Murray J.D."/>
            <person name="Naoumkina M.A."/>
            <person name="Rosen B."/>
            <person name="Silverstein K.A."/>
            <person name="Tang H."/>
            <person name="Rombauts S."/>
            <person name="Zhao P.X."/>
            <person name="Zhou P."/>
            <person name="Barbe V."/>
            <person name="Bardou P."/>
            <person name="Bechner M."/>
            <person name="Bellec A."/>
            <person name="Berger A."/>
            <person name="Berges H."/>
            <person name="Bidwell S."/>
            <person name="Bisseling T."/>
            <person name="Choisne N."/>
            <person name="Couloux A."/>
            <person name="Denny R."/>
            <person name="Deshpande S."/>
            <person name="Dai X."/>
            <person name="Doyle J.J."/>
            <person name="Dudez A.M."/>
            <person name="Farmer A.D."/>
            <person name="Fouteau S."/>
            <person name="Franken C."/>
            <person name="Gibelin C."/>
            <person name="Gish J."/>
            <person name="Goldstein S."/>
            <person name="Gonzalez A.J."/>
            <person name="Green P.J."/>
            <person name="Hallab A."/>
            <person name="Hartog M."/>
            <person name="Hua A."/>
            <person name="Humphray S.J."/>
            <person name="Jeong D.H."/>
            <person name="Jing Y."/>
            <person name="Jocker A."/>
            <person name="Kenton S.M."/>
            <person name="Kim D.J."/>
            <person name="Klee K."/>
            <person name="Lai H."/>
            <person name="Lang C."/>
            <person name="Lin S."/>
            <person name="Macmil S.L."/>
            <person name="Magdelenat G."/>
            <person name="Matthews L."/>
            <person name="McCorrison J."/>
            <person name="Monaghan E.L."/>
            <person name="Mun J.H."/>
            <person name="Najar F.Z."/>
            <person name="Nicholson C."/>
            <person name="Noirot C."/>
            <person name="O'Bleness M."/>
            <person name="Paule C.R."/>
            <person name="Poulain J."/>
            <person name="Prion F."/>
            <person name="Qin B."/>
            <person name="Qu C."/>
            <person name="Retzel E.F."/>
            <person name="Riddle C."/>
            <person name="Sallet E."/>
            <person name="Samain S."/>
            <person name="Samson N."/>
            <person name="Sanders I."/>
            <person name="Saurat O."/>
            <person name="Scarpelli C."/>
            <person name="Schiex T."/>
            <person name="Segurens B."/>
            <person name="Severin A.J."/>
            <person name="Sherrier D.J."/>
            <person name="Shi R."/>
            <person name="Sims S."/>
            <person name="Singer S.R."/>
            <person name="Sinharoy S."/>
            <person name="Sterck L."/>
            <person name="Viollet A."/>
            <person name="Wang B.B."/>
            <person name="Wang K."/>
            <person name="Wang M."/>
            <person name="Wang X."/>
            <person name="Warfsmann J."/>
            <person name="Weissenbach J."/>
            <person name="White D.D."/>
            <person name="White J.D."/>
            <person name="Wiley G.B."/>
            <person name="Wincker P."/>
            <person name="Xing Y."/>
            <person name="Yang L."/>
            <person name="Yao Z."/>
            <person name="Ying F."/>
            <person name="Zhai J."/>
            <person name="Zhou L."/>
            <person name="Zuber A."/>
            <person name="Denarie J."/>
            <person name="Dixon R.A."/>
            <person name="May G.D."/>
            <person name="Schwartz D.C."/>
            <person name="Rogers J."/>
            <person name="Quetier F."/>
            <person name="Town C.D."/>
            <person name="Roe B.A."/>
        </authorList>
    </citation>
    <scope>NUCLEOTIDE SEQUENCE [LARGE SCALE GENOMIC DNA]</scope>
    <source>
        <strain evidence="5">A17</strain>
        <strain evidence="7 8">cv. Jemalong A17</strain>
    </source>
</reference>
<evidence type="ECO:0000256" key="3">
    <source>
        <dbReference type="ARBA" id="ARBA00022821"/>
    </source>
</evidence>
<dbReference type="OrthoDB" id="1375489at2759"/>
<gene>
    <name evidence="7" type="primary">11409726</name>
    <name evidence="5" type="ordered locus">MTR_8g079520</name>
    <name evidence="6" type="ORF">MtrunA17_Chr8g0374551</name>
</gene>
<dbReference type="PaxDb" id="3880-AET04039"/>
<dbReference type="HOGENOM" id="CLU_012216_0_0_1"/>
<dbReference type="InterPro" id="IPR042197">
    <property type="entry name" value="Apaf_helical"/>
</dbReference>
<reference evidence="5 8" key="2">
    <citation type="journal article" date="2014" name="BMC Genomics">
        <title>An improved genome release (version Mt4.0) for the model legume Medicago truncatula.</title>
        <authorList>
            <person name="Tang H."/>
            <person name="Krishnakumar V."/>
            <person name="Bidwell S."/>
            <person name="Rosen B."/>
            <person name="Chan A."/>
            <person name="Zhou S."/>
            <person name="Gentzbittel L."/>
            <person name="Childs K.L."/>
            <person name="Yandell M."/>
            <person name="Gundlach H."/>
            <person name="Mayer K.F."/>
            <person name="Schwartz D.C."/>
            <person name="Town C.D."/>
        </authorList>
    </citation>
    <scope>GENOME REANNOTATION</scope>
    <source>
        <strain evidence="7 8">cv. Jemalong A17</strain>
    </source>
</reference>
<dbReference type="SUPFAM" id="SSF52047">
    <property type="entry name" value="RNI-like"/>
    <property type="match status" value="1"/>
</dbReference>
<dbReference type="EMBL" id="PSQE01000008">
    <property type="protein sequence ID" value="RHN42224.1"/>
    <property type="molecule type" value="Genomic_DNA"/>
</dbReference>
<dbReference type="GO" id="GO:0043531">
    <property type="term" value="F:ADP binding"/>
    <property type="evidence" value="ECO:0007669"/>
    <property type="project" value="InterPro"/>
</dbReference>
<dbReference type="SUPFAM" id="SSF52540">
    <property type="entry name" value="P-loop containing nucleoside triphosphate hydrolases"/>
    <property type="match status" value="1"/>
</dbReference>
<evidence type="ECO:0000256" key="1">
    <source>
        <dbReference type="ARBA" id="ARBA00008894"/>
    </source>
</evidence>
<evidence type="ECO:0000313" key="5">
    <source>
        <dbReference type="EMBL" id="AET04039.1"/>
    </source>
</evidence>
<dbReference type="Gene3D" id="1.10.10.10">
    <property type="entry name" value="Winged helix-like DNA-binding domain superfamily/Winged helix DNA-binding domain"/>
    <property type="match status" value="1"/>
</dbReference>
<dbReference type="PROSITE" id="PS51153">
    <property type="entry name" value="RPW8"/>
    <property type="match status" value="1"/>
</dbReference>
<dbReference type="EnsemblPlants" id="AET04039">
    <property type="protein sequence ID" value="AET04039"/>
    <property type="gene ID" value="MTR_8g079520"/>
</dbReference>
<dbReference type="InterPro" id="IPR036388">
    <property type="entry name" value="WH-like_DNA-bd_sf"/>
</dbReference>
<reference evidence="6" key="4">
    <citation type="journal article" date="2018" name="Nat. Plants">
        <title>Whole-genome landscape of Medicago truncatula symbiotic genes.</title>
        <authorList>
            <person name="Pecrix Y."/>
            <person name="Gamas P."/>
            <person name="Carrere S."/>
        </authorList>
    </citation>
    <scope>NUCLEOTIDE SEQUENCE</scope>
    <source>
        <tissue evidence="6">Leaves</tissue>
    </source>
</reference>
<dbReference type="InterPro" id="IPR008808">
    <property type="entry name" value="Powdery_mildew-R_dom"/>
</dbReference>
<evidence type="ECO:0000313" key="8">
    <source>
        <dbReference type="Proteomes" id="UP000002051"/>
    </source>
</evidence>
<dbReference type="PRINTS" id="PR00364">
    <property type="entry name" value="DISEASERSIST"/>
</dbReference>
<evidence type="ECO:0000259" key="4">
    <source>
        <dbReference type="PROSITE" id="PS51153"/>
    </source>
</evidence>
<dbReference type="EMBL" id="CM001224">
    <property type="protein sequence ID" value="AET04039.1"/>
    <property type="molecule type" value="Genomic_DNA"/>
</dbReference>
<dbReference type="Pfam" id="PF05659">
    <property type="entry name" value="RPW8"/>
    <property type="match status" value="1"/>
</dbReference>
<dbReference type="Proteomes" id="UP000265566">
    <property type="component" value="Chromosome 8"/>
</dbReference>
<name>G7LGB5_MEDTR</name>
<dbReference type="OMA" id="KIVCHEI"/>
<organism evidence="5 8">
    <name type="scientific">Medicago truncatula</name>
    <name type="common">Barrel medic</name>
    <name type="synonym">Medicago tribuloides</name>
    <dbReference type="NCBI Taxonomy" id="3880"/>
    <lineage>
        <taxon>Eukaryota</taxon>
        <taxon>Viridiplantae</taxon>
        <taxon>Streptophyta</taxon>
        <taxon>Embryophyta</taxon>
        <taxon>Tracheophyta</taxon>
        <taxon>Spermatophyta</taxon>
        <taxon>Magnoliopsida</taxon>
        <taxon>eudicotyledons</taxon>
        <taxon>Gunneridae</taxon>
        <taxon>Pentapetalae</taxon>
        <taxon>rosids</taxon>
        <taxon>fabids</taxon>
        <taxon>Fabales</taxon>
        <taxon>Fabaceae</taxon>
        <taxon>Papilionoideae</taxon>
        <taxon>50 kb inversion clade</taxon>
        <taxon>NPAAA clade</taxon>
        <taxon>Hologalegina</taxon>
        <taxon>IRL clade</taxon>
        <taxon>Trifolieae</taxon>
        <taxon>Medicago</taxon>
    </lineage>
</organism>
<dbReference type="GO" id="GO:0006952">
    <property type="term" value="P:defense response"/>
    <property type="evidence" value="ECO:0007669"/>
    <property type="project" value="UniProtKB-KW"/>
</dbReference>
<proteinExistence type="inferred from homology"/>